<dbReference type="Pfam" id="PF19953">
    <property type="entry name" value="EACC1"/>
    <property type="match status" value="1"/>
</dbReference>
<feature type="region of interest" description="Disordered" evidence="1">
    <location>
        <begin position="114"/>
        <end position="174"/>
    </location>
</feature>
<evidence type="ECO:0000313" key="3">
    <source>
        <dbReference type="Proteomes" id="UP000829494"/>
    </source>
</evidence>
<organism evidence="2 3">
    <name type="scientific">Streptomyces rimosus subsp. rimosus</name>
    <dbReference type="NCBI Taxonomy" id="132474"/>
    <lineage>
        <taxon>Bacteria</taxon>
        <taxon>Bacillati</taxon>
        <taxon>Actinomycetota</taxon>
        <taxon>Actinomycetes</taxon>
        <taxon>Kitasatosporales</taxon>
        <taxon>Streptomycetaceae</taxon>
        <taxon>Streptomyces</taxon>
    </lineage>
</organism>
<keyword evidence="3" id="KW-1185">Reference proteome</keyword>
<accession>A0ABY3Z5P3</accession>
<evidence type="ECO:0000313" key="2">
    <source>
        <dbReference type="EMBL" id="UNZ05063.1"/>
    </source>
</evidence>
<feature type="compositionally biased region" description="Pro residues" evidence="1">
    <location>
        <begin position="153"/>
        <end position="174"/>
    </location>
</feature>
<proteinExistence type="predicted"/>
<evidence type="ECO:0000256" key="1">
    <source>
        <dbReference type="SAM" id="MobiDB-lite"/>
    </source>
</evidence>
<dbReference type="EMBL" id="CP094298">
    <property type="protein sequence ID" value="UNZ05063.1"/>
    <property type="molecule type" value="Genomic_DNA"/>
</dbReference>
<dbReference type="Proteomes" id="UP000829494">
    <property type="component" value="Chromosome"/>
</dbReference>
<name>A0ABY3Z5P3_STRRM</name>
<dbReference type="RefSeq" id="WP_003979897.1">
    <property type="nucleotide sequence ID" value="NZ_CP043497.1"/>
</dbReference>
<sequence length="174" mass="18684">MSIQVRLDDAGSDRELRSLCDWLADDPAVGRSARVSLRARETQPGKMGLGFEAVQLIVDSAFQLSSLALAIDGWRRAYAARPRMTVERNGVRVSFATADTDGARSILRALAELERLEEPTGPEGSEGPEESEAPGEPDEPEPHQSPDGNRSPNPAPAPAPTPNQAPNPAPRPRT</sequence>
<protein>
    <submittedName>
        <fullName evidence="2">Uncharacterized protein</fullName>
    </submittedName>
</protein>
<feature type="compositionally biased region" description="Acidic residues" evidence="1">
    <location>
        <begin position="126"/>
        <end position="139"/>
    </location>
</feature>
<dbReference type="InterPro" id="IPR045428">
    <property type="entry name" value="EACC1"/>
</dbReference>
<gene>
    <name evidence="2" type="ORF">SRIMR7_23185</name>
</gene>
<reference evidence="2 3" key="1">
    <citation type="submission" date="2022-03" db="EMBL/GenBank/DDBJ databases">
        <title>Complete genome of Streptomyces rimosus ssp. rimosus R7 (=ATCC 10970).</title>
        <authorList>
            <person name="Beganovic S."/>
            <person name="Ruckert C."/>
            <person name="Busche T."/>
            <person name="Kalinowski J."/>
            <person name="Wittmann C."/>
        </authorList>
    </citation>
    <scope>NUCLEOTIDE SEQUENCE [LARGE SCALE GENOMIC DNA]</scope>
    <source>
        <strain evidence="2 3">R7</strain>
    </source>
</reference>
<dbReference type="GeneID" id="66855827"/>